<dbReference type="Proteomes" id="UP000499080">
    <property type="component" value="Unassembled WGS sequence"/>
</dbReference>
<keyword evidence="2" id="KW-1185">Reference proteome</keyword>
<comment type="caution">
    <text evidence="1">The sequence shown here is derived from an EMBL/GenBank/DDBJ whole genome shotgun (WGS) entry which is preliminary data.</text>
</comment>
<accession>A0A4Y2ABL4</accession>
<organism evidence="1 2">
    <name type="scientific">Araneus ventricosus</name>
    <name type="common">Orbweaver spider</name>
    <name type="synonym">Epeira ventricosa</name>
    <dbReference type="NCBI Taxonomy" id="182803"/>
    <lineage>
        <taxon>Eukaryota</taxon>
        <taxon>Metazoa</taxon>
        <taxon>Ecdysozoa</taxon>
        <taxon>Arthropoda</taxon>
        <taxon>Chelicerata</taxon>
        <taxon>Arachnida</taxon>
        <taxon>Araneae</taxon>
        <taxon>Araneomorphae</taxon>
        <taxon>Entelegynae</taxon>
        <taxon>Araneoidea</taxon>
        <taxon>Araneidae</taxon>
        <taxon>Araneus</taxon>
    </lineage>
</organism>
<protein>
    <submittedName>
        <fullName evidence="1">Uncharacterized protein</fullName>
    </submittedName>
</protein>
<name>A0A4Y2ABL4_ARAVE</name>
<gene>
    <name evidence="1" type="ORF">AVEN_108132_1</name>
</gene>
<dbReference type="AlphaFoldDB" id="A0A4Y2ABL4"/>
<reference evidence="1 2" key="1">
    <citation type="journal article" date="2019" name="Sci. Rep.">
        <title>Orb-weaving spider Araneus ventricosus genome elucidates the spidroin gene catalogue.</title>
        <authorList>
            <person name="Kono N."/>
            <person name="Nakamura H."/>
            <person name="Ohtoshi R."/>
            <person name="Moran D.A.P."/>
            <person name="Shinohara A."/>
            <person name="Yoshida Y."/>
            <person name="Fujiwara M."/>
            <person name="Mori M."/>
            <person name="Tomita M."/>
            <person name="Arakawa K."/>
        </authorList>
    </citation>
    <scope>NUCLEOTIDE SEQUENCE [LARGE SCALE GENOMIC DNA]</scope>
</reference>
<dbReference type="EMBL" id="BGPR01079925">
    <property type="protein sequence ID" value="GBL76606.1"/>
    <property type="molecule type" value="Genomic_DNA"/>
</dbReference>
<evidence type="ECO:0000313" key="2">
    <source>
        <dbReference type="Proteomes" id="UP000499080"/>
    </source>
</evidence>
<sequence length="95" mass="10830">MPYEYCKASCANRVETPFFWYGQLYVHILEWELQAIFMARGGLVARSRLRGQRSPNSKPDSSEDPPCMHVHCMLNHTYDANSPLTGLAWRPGDGV</sequence>
<proteinExistence type="predicted"/>
<evidence type="ECO:0000313" key="1">
    <source>
        <dbReference type="EMBL" id="GBL76606.1"/>
    </source>
</evidence>